<dbReference type="GO" id="GO:0003700">
    <property type="term" value="F:DNA-binding transcription factor activity"/>
    <property type="evidence" value="ECO:0007669"/>
    <property type="project" value="InterPro"/>
</dbReference>
<dbReference type="PANTHER" id="PTHR30419:SF8">
    <property type="entry name" value="NITROGEN ASSIMILATION TRANSCRIPTIONAL ACTIVATOR-RELATED"/>
    <property type="match status" value="1"/>
</dbReference>
<proteinExistence type="inferred from homology"/>
<evidence type="ECO:0000256" key="4">
    <source>
        <dbReference type="ARBA" id="ARBA00023163"/>
    </source>
</evidence>
<accession>A0A858SR79</accession>
<dbReference type="Gene3D" id="1.10.10.10">
    <property type="entry name" value="Winged helix-like DNA-binding domain superfamily/Winged helix DNA-binding domain"/>
    <property type="match status" value="1"/>
</dbReference>
<reference evidence="6 7" key="1">
    <citation type="submission" date="2020-02" db="EMBL/GenBank/DDBJ databases">
        <title>Genome sequence of Roseobacter ponti.</title>
        <authorList>
            <person name="Hollensteiner J."/>
            <person name="Schneider D."/>
            <person name="Poehlein A."/>
            <person name="Daniel R."/>
        </authorList>
    </citation>
    <scope>NUCLEOTIDE SEQUENCE [LARGE SCALE GENOMIC DNA]</scope>
    <source>
        <strain evidence="6 7">DSM 106830</strain>
    </source>
</reference>
<gene>
    <name evidence="6" type="ORF">G3256_03765</name>
</gene>
<evidence type="ECO:0000259" key="5">
    <source>
        <dbReference type="PROSITE" id="PS50931"/>
    </source>
</evidence>
<evidence type="ECO:0000313" key="6">
    <source>
        <dbReference type="EMBL" id="QJF50342.1"/>
    </source>
</evidence>
<dbReference type="Pfam" id="PF00126">
    <property type="entry name" value="HTH_1"/>
    <property type="match status" value="1"/>
</dbReference>
<dbReference type="PANTHER" id="PTHR30419">
    <property type="entry name" value="HTH-TYPE TRANSCRIPTIONAL REGULATOR YBHD"/>
    <property type="match status" value="1"/>
</dbReference>
<dbReference type="Gene3D" id="3.40.190.290">
    <property type="match status" value="1"/>
</dbReference>
<evidence type="ECO:0000313" key="7">
    <source>
        <dbReference type="Proteomes" id="UP000503308"/>
    </source>
</evidence>
<dbReference type="Proteomes" id="UP000503308">
    <property type="component" value="Chromosome"/>
</dbReference>
<dbReference type="InterPro" id="IPR000847">
    <property type="entry name" value="LysR_HTH_N"/>
</dbReference>
<dbReference type="SUPFAM" id="SSF46785">
    <property type="entry name" value="Winged helix' DNA-binding domain"/>
    <property type="match status" value="1"/>
</dbReference>
<dbReference type="InterPro" id="IPR050950">
    <property type="entry name" value="HTH-type_LysR_regulators"/>
</dbReference>
<dbReference type="PROSITE" id="PS50931">
    <property type="entry name" value="HTH_LYSR"/>
    <property type="match status" value="1"/>
</dbReference>
<evidence type="ECO:0000256" key="2">
    <source>
        <dbReference type="ARBA" id="ARBA00023015"/>
    </source>
</evidence>
<dbReference type="InterPro" id="IPR036390">
    <property type="entry name" value="WH_DNA-bd_sf"/>
</dbReference>
<protein>
    <submittedName>
        <fullName evidence="6">LysR family transcriptional regulator</fullName>
    </submittedName>
</protein>
<dbReference type="GO" id="GO:0005829">
    <property type="term" value="C:cytosol"/>
    <property type="evidence" value="ECO:0007669"/>
    <property type="project" value="TreeGrafter"/>
</dbReference>
<dbReference type="CDD" id="cd05466">
    <property type="entry name" value="PBP2_LTTR_substrate"/>
    <property type="match status" value="1"/>
</dbReference>
<dbReference type="GO" id="GO:0003677">
    <property type="term" value="F:DNA binding"/>
    <property type="evidence" value="ECO:0007669"/>
    <property type="project" value="UniProtKB-KW"/>
</dbReference>
<evidence type="ECO:0000256" key="3">
    <source>
        <dbReference type="ARBA" id="ARBA00023125"/>
    </source>
</evidence>
<dbReference type="EMBL" id="CP048788">
    <property type="protein sequence ID" value="QJF50342.1"/>
    <property type="molecule type" value="Genomic_DNA"/>
</dbReference>
<name>A0A858SR79_9RHOB</name>
<dbReference type="InterPro" id="IPR036388">
    <property type="entry name" value="WH-like_DNA-bd_sf"/>
</dbReference>
<dbReference type="InterPro" id="IPR005119">
    <property type="entry name" value="LysR_subst-bd"/>
</dbReference>
<dbReference type="AlphaFoldDB" id="A0A858SR79"/>
<organism evidence="6 7">
    <name type="scientific">Roseobacter ponti</name>
    <dbReference type="NCBI Taxonomy" id="1891787"/>
    <lineage>
        <taxon>Bacteria</taxon>
        <taxon>Pseudomonadati</taxon>
        <taxon>Pseudomonadota</taxon>
        <taxon>Alphaproteobacteria</taxon>
        <taxon>Rhodobacterales</taxon>
        <taxon>Roseobacteraceae</taxon>
        <taxon>Roseobacter</taxon>
    </lineage>
</organism>
<feature type="domain" description="HTH lysR-type" evidence="5">
    <location>
        <begin position="3"/>
        <end position="60"/>
    </location>
</feature>
<sequence>MKIDPNHLNLLAAIIDNGGLGEGAVALGKSQPSVSRTVSMLEARIGARLFEKGRKPVRPTELCQSLAAQGRIVAQATQTAEQATDLYNGGRAGSARVAGTPIFMDGVISGMIASFQRSFPEVSIHQTYGYLADLREQLTVGTIDLAICPVRHDQVPAALSFKPLLPGRNVIACAPSHPLARKSALTLSEIAPYPWIAPPADSPLYEDLRNALSSIGISDFRVSFTGGSLTSILSVLAGSEALTVLPYSVVFMQRHIRTVTSLPVRLEHPDRQLGLLWQSNRKHLPAIARFRKYVEAEFAELSQQMNVRGRDSIWRR</sequence>
<keyword evidence="3" id="KW-0238">DNA-binding</keyword>
<dbReference type="Pfam" id="PF03466">
    <property type="entry name" value="LysR_substrate"/>
    <property type="match status" value="1"/>
</dbReference>
<dbReference type="SUPFAM" id="SSF53850">
    <property type="entry name" value="Periplasmic binding protein-like II"/>
    <property type="match status" value="1"/>
</dbReference>
<keyword evidence="7" id="KW-1185">Reference proteome</keyword>
<comment type="similarity">
    <text evidence="1">Belongs to the LysR transcriptional regulatory family.</text>
</comment>
<evidence type="ECO:0000256" key="1">
    <source>
        <dbReference type="ARBA" id="ARBA00009437"/>
    </source>
</evidence>
<keyword evidence="2" id="KW-0805">Transcription regulation</keyword>
<dbReference type="RefSeq" id="WP_169639558.1">
    <property type="nucleotide sequence ID" value="NZ_CP048788.1"/>
</dbReference>
<dbReference type="KEGG" id="rpon:G3256_03765"/>
<keyword evidence="4" id="KW-0804">Transcription</keyword>